<evidence type="ECO:0000256" key="1">
    <source>
        <dbReference type="ARBA" id="ARBA00006739"/>
    </source>
</evidence>
<name>A0A4U1CWU0_9SPHI</name>
<dbReference type="Pfam" id="PF00535">
    <property type="entry name" value="Glycos_transf_2"/>
    <property type="match status" value="1"/>
</dbReference>
<accession>A0A4U1CWU0</accession>
<feature type="transmembrane region" description="Helical" evidence="4">
    <location>
        <begin position="434"/>
        <end position="454"/>
    </location>
</feature>
<dbReference type="GO" id="GO:0016757">
    <property type="term" value="F:glycosyltransferase activity"/>
    <property type="evidence" value="ECO:0007669"/>
    <property type="project" value="UniProtKB-KW"/>
</dbReference>
<feature type="transmembrane region" description="Helical" evidence="4">
    <location>
        <begin position="392"/>
        <end position="413"/>
    </location>
</feature>
<dbReference type="AlphaFoldDB" id="A0A4U1CWU0"/>
<dbReference type="InterPro" id="IPR001173">
    <property type="entry name" value="Glyco_trans_2-like"/>
</dbReference>
<evidence type="ECO:0000256" key="2">
    <source>
        <dbReference type="ARBA" id="ARBA00022676"/>
    </source>
</evidence>
<keyword evidence="2" id="KW-0328">Glycosyltransferase</keyword>
<evidence type="ECO:0000259" key="5">
    <source>
        <dbReference type="Pfam" id="PF00535"/>
    </source>
</evidence>
<gene>
    <name evidence="6" type="ORF">FA048_03785</name>
</gene>
<proteinExistence type="inferred from homology"/>
<keyword evidence="4" id="KW-0812">Transmembrane</keyword>
<dbReference type="Proteomes" id="UP000309488">
    <property type="component" value="Unassembled WGS sequence"/>
</dbReference>
<evidence type="ECO:0000256" key="4">
    <source>
        <dbReference type="SAM" id="Phobius"/>
    </source>
</evidence>
<dbReference type="SUPFAM" id="SSF53448">
    <property type="entry name" value="Nucleotide-diphospho-sugar transferases"/>
    <property type="match status" value="1"/>
</dbReference>
<feature type="transmembrane region" description="Helical" evidence="4">
    <location>
        <begin position="20"/>
        <end position="37"/>
    </location>
</feature>
<comment type="similarity">
    <text evidence="1">Belongs to the glycosyltransferase 2 family.</text>
</comment>
<evidence type="ECO:0000313" key="6">
    <source>
        <dbReference type="EMBL" id="TKC12750.1"/>
    </source>
</evidence>
<comment type="caution">
    <text evidence="6">The sequence shown here is derived from an EMBL/GenBank/DDBJ whole genome shotgun (WGS) entry which is preliminary data.</text>
</comment>
<keyword evidence="4" id="KW-1133">Transmembrane helix</keyword>
<dbReference type="EMBL" id="SWBR01000001">
    <property type="protein sequence ID" value="TKC12750.1"/>
    <property type="molecule type" value="Genomic_DNA"/>
</dbReference>
<organism evidence="6 7">
    <name type="scientific">Pedobacter polaris</name>
    <dbReference type="NCBI Taxonomy" id="2571273"/>
    <lineage>
        <taxon>Bacteria</taxon>
        <taxon>Pseudomonadati</taxon>
        <taxon>Bacteroidota</taxon>
        <taxon>Sphingobacteriia</taxon>
        <taxon>Sphingobacteriales</taxon>
        <taxon>Sphingobacteriaceae</taxon>
        <taxon>Pedobacter</taxon>
    </lineage>
</organism>
<keyword evidence="7" id="KW-1185">Reference proteome</keyword>
<dbReference type="PANTHER" id="PTHR43630:SF1">
    <property type="entry name" value="POLY-BETA-1,6-N-ACETYL-D-GLUCOSAMINE SYNTHASE"/>
    <property type="match status" value="1"/>
</dbReference>
<keyword evidence="4" id="KW-0472">Membrane</keyword>
<dbReference type="Gene3D" id="3.90.550.10">
    <property type="entry name" value="Spore Coat Polysaccharide Biosynthesis Protein SpsA, Chain A"/>
    <property type="match status" value="1"/>
</dbReference>
<dbReference type="OrthoDB" id="9766299at2"/>
<dbReference type="CDD" id="cd06423">
    <property type="entry name" value="CESA_like"/>
    <property type="match status" value="1"/>
</dbReference>
<reference evidence="6 7" key="1">
    <citation type="submission" date="2019-04" db="EMBL/GenBank/DDBJ databases">
        <title>Pedobacter sp. RP-3-22 sp. nov., isolated from Arctic soil.</title>
        <authorList>
            <person name="Dahal R.H."/>
            <person name="Kim D.-U."/>
        </authorList>
    </citation>
    <scope>NUCLEOTIDE SEQUENCE [LARGE SCALE GENOMIC DNA]</scope>
    <source>
        <strain evidence="6 7">RP-3-22</strain>
    </source>
</reference>
<dbReference type="InterPro" id="IPR029044">
    <property type="entry name" value="Nucleotide-diphossugar_trans"/>
</dbReference>
<evidence type="ECO:0000313" key="7">
    <source>
        <dbReference type="Proteomes" id="UP000309488"/>
    </source>
</evidence>
<protein>
    <submittedName>
        <fullName evidence="6">Glycosyltransferase family 2 protein</fullName>
    </submittedName>
</protein>
<feature type="transmembrane region" description="Helical" evidence="4">
    <location>
        <begin position="357"/>
        <end position="380"/>
    </location>
</feature>
<dbReference type="Pfam" id="PF03142">
    <property type="entry name" value="Chitin_synth_2"/>
    <property type="match status" value="1"/>
</dbReference>
<feature type="domain" description="Glycosyltransferase 2-like" evidence="5">
    <location>
        <begin position="64"/>
        <end position="203"/>
    </location>
</feature>
<evidence type="ECO:0000256" key="3">
    <source>
        <dbReference type="ARBA" id="ARBA00022679"/>
    </source>
</evidence>
<dbReference type="PANTHER" id="PTHR43630">
    <property type="entry name" value="POLY-BETA-1,6-N-ACETYL-D-GLUCOSAMINE SYNTHASE"/>
    <property type="match status" value="1"/>
</dbReference>
<dbReference type="RefSeq" id="WP_136838874.1">
    <property type="nucleotide sequence ID" value="NZ_SWBR01000001.1"/>
</dbReference>
<sequence>MLKKALDYLIAFYEVFMFDYASVLMFSYSILVVLSLFEIRKYLKRKSYINLRSILTSPHAPGITVIAPAYNEGLTIINNVHSLLSLNYPKFEVVIINDGSTDHTLQKLIENFNLVAIDYAYNEQIITQPVRQIYRSGNPAFFNLLVVDKVNGKSKADASNAGINISSYPYFLCTDVDCIIHKDTLLKLIKPFIEESTKVIATGAAIRISNSCEIQNGFMVKVKVPDKFLPLFQELEYIRAFLLGRMAWSKLNALMLVSGGLGLFDKEVAISAGGYDHKSFGEDMELITRMRIYMHDIKEKYLVKYIPESLCWTEVPATLKVFGNQRTRWSRGLAQNLWLHKKIIFNPKYGIFGMLSFPYWLFFEWLAPIIEATGIIYYIYVIVTGQINWEYAVILLVYVYSFSVMITIFAVLWDEITYKQYGSKAEVFKLCLAALVEPIFYHPLVVIFAIKGYLYSLTGKTLVWGNMQRSGFEKKLSKKLQQFKSNDSIKNEK</sequence>
<keyword evidence="3 6" id="KW-0808">Transferase</keyword>